<keyword evidence="5" id="KW-1185">Reference proteome</keyword>
<evidence type="ECO:0000259" key="3">
    <source>
        <dbReference type="Pfam" id="PF19031"/>
    </source>
</evidence>
<evidence type="ECO:0000313" key="5">
    <source>
        <dbReference type="Proteomes" id="UP000521872"/>
    </source>
</evidence>
<feature type="region of interest" description="Disordered" evidence="2">
    <location>
        <begin position="504"/>
        <end position="550"/>
    </location>
</feature>
<feature type="compositionally biased region" description="Polar residues" evidence="2">
    <location>
        <begin position="445"/>
        <end position="456"/>
    </location>
</feature>
<accession>A0A8H4VJS3</accession>
<feature type="domain" description="CCZ1/INTU/HSP4 first Longin" evidence="3">
    <location>
        <begin position="60"/>
        <end position="135"/>
    </location>
</feature>
<evidence type="ECO:0000313" key="4">
    <source>
        <dbReference type="EMBL" id="KAF4610469.1"/>
    </source>
</evidence>
<dbReference type="EMBL" id="JAACJL010000058">
    <property type="protein sequence ID" value="KAF4610469.1"/>
    <property type="molecule type" value="Genomic_DNA"/>
</dbReference>
<protein>
    <recommendedName>
        <fullName evidence="3">CCZ1/INTU/HSP4 first Longin domain-containing protein</fullName>
    </recommendedName>
</protein>
<feature type="region of interest" description="Disordered" evidence="2">
    <location>
        <begin position="140"/>
        <end position="169"/>
    </location>
</feature>
<comment type="similarity">
    <text evidence="1">Belongs to the CCZ1 family.</text>
</comment>
<feature type="compositionally biased region" description="Low complexity" evidence="2">
    <location>
        <begin position="149"/>
        <end position="163"/>
    </location>
</feature>
<dbReference type="InterPro" id="IPR043987">
    <property type="entry name" value="CCZ1/INTU/HSP4_longin_1"/>
</dbReference>
<dbReference type="PANTHER" id="PTHR13056">
    <property type="entry name" value="VACUOLAR FUSION PROTEIN CCZ1 HOMOLOG-RELATED"/>
    <property type="match status" value="1"/>
</dbReference>
<dbReference type="InterPro" id="IPR013176">
    <property type="entry name" value="Ccz1"/>
</dbReference>
<dbReference type="Proteomes" id="UP000521872">
    <property type="component" value="Unassembled WGS sequence"/>
</dbReference>
<dbReference type="GO" id="GO:0016192">
    <property type="term" value="P:vesicle-mediated transport"/>
    <property type="evidence" value="ECO:0007669"/>
    <property type="project" value="InterPro"/>
</dbReference>
<feature type="region of interest" description="Disordered" evidence="2">
    <location>
        <begin position="439"/>
        <end position="480"/>
    </location>
</feature>
<feature type="compositionally biased region" description="Basic and acidic residues" evidence="2">
    <location>
        <begin position="468"/>
        <end position="480"/>
    </location>
</feature>
<feature type="region of interest" description="Disordered" evidence="2">
    <location>
        <begin position="21"/>
        <end position="59"/>
    </location>
</feature>
<name>A0A8H4VJS3_9AGAR</name>
<reference evidence="4 5" key="1">
    <citation type="submission" date="2019-12" db="EMBL/GenBank/DDBJ databases">
        <authorList>
            <person name="Floudas D."/>
            <person name="Bentzer J."/>
            <person name="Ahren D."/>
            <person name="Johansson T."/>
            <person name="Persson P."/>
            <person name="Tunlid A."/>
        </authorList>
    </citation>
    <scope>NUCLEOTIDE SEQUENCE [LARGE SCALE GENOMIC DNA]</scope>
    <source>
        <strain evidence="4 5">CBS 102.39</strain>
    </source>
</reference>
<feature type="compositionally biased region" description="Acidic residues" evidence="2">
    <location>
        <begin position="521"/>
        <end position="530"/>
    </location>
</feature>
<feature type="region of interest" description="Disordered" evidence="2">
    <location>
        <begin position="291"/>
        <end position="316"/>
    </location>
</feature>
<organism evidence="4 5">
    <name type="scientific">Agrocybe pediades</name>
    <dbReference type="NCBI Taxonomy" id="84607"/>
    <lineage>
        <taxon>Eukaryota</taxon>
        <taxon>Fungi</taxon>
        <taxon>Dikarya</taxon>
        <taxon>Basidiomycota</taxon>
        <taxon>Agaricomycotina</taxon>
        <taxon>Agaricomycetes</taxon>
        <taxon>Agaricomycetidae</taxon>
        <taxon>Agaricales</taxon>
        <taxon>Agaricineae</taxon>
        <taxon>Strophariaceae</taxon>
        <taxon>Agrocybe</taxon>
    </lineage>
</organism>
<dbReference type="PANTHER" id="PTHR13056:SF0">
    <property type="entry name" value="VACUOLAR FUSION PROTEIN CCZ1 HOMOLOG-RELATED"/>
    <property type="match status" value="1"/>
</dbReference>
<dbReference type="AlphaFoldDB" id="A0A8H4VJS3"/>
<comment type="caution">
    <text evidence="4">The sequence shown here is derived from an EMBL/GenBank/DDBJ whole genome shotgun (WGS) entry which is preliminary data.</text>
</comment>
<gene>
    <name evidence="4" type="ORF">D9613_007015</name>
</gene>
<proteinExistence type="inferred from homology"/>
<evidence type="ECO:0000256" key="1">
    <source>
        <dbReference type="ARBA" id="ARBA00005352"/>
    </source>
</evidence>
<dbReference type="GO" id="GO:0035658">
    <property type="term" value="C:Mon1-Ccz1 complex"/>
    <property type="evidence" value="ECO:0007669"/>
    <property type="project" value="InterPro"/>
</dbReference>
<dbReference type="Pfam" id="PF19031">
    <property type="entry name" value="Intu_longin_1"/>
    <property type="match status" value="1"/>
</dbReference>
<evidence type="ECO:0000256" key="2">
    <source>
        <dbReference type="SAM" id="MobiDB-lite"/>
    </source>
</evidence>
<sequence length="758" mass="83358">MNRIPPNLLYLTIYNPTLRPDVPNTDSTTYLPSDEDDHDNTSRAASTTDASGSSNVNVDDDEDAEEQAHILFYTAKERAVSRDRMLRQVGLAKALVNFAELFNTTDACDSIHSQAKRLILVSPEPNFWIHAGVELAKYPRSVDPKSKSSKSATVKGKSGSASAKGKEKDISQTYDYDEGSVHDSPIRAHIMRGYERFKVSRCFVLYIFWTSSDVDFVFNSCDIQLTHGSFSSIHSTLGKTALELQLERFWTVWAWSWDLEEKLPFGEDLGPLLHPCFASLTPIVNEFTVSLSSPPQDHLETETEESSDSDTKSPCSLSPVVLTREHIIPSIRYSNNANCYPHALAAHLQSMIPPPRPPVDTSRSSDTLASSVDTIRGKRPLGTTVANPNDARLRERNVSKHAGGNDGASIFGINMDMKHLKWNWPGYLTFGKGNVTKPPLDKSINAPTQAPSSSAVTAAPDASAEQENVTKSEATEDDKIQVEVAADAEALEDAISSNAMSLVKEENQNSDEQGNAGVEESAQETNDDNDAGSRTISSTFSDRDKRDNLPALPEFSMTRLHLAPSRDPTSTRKVTIHYLIRDGLMLALINTEDLEREAHEENDSDDSEELHIAAEKSTKLLDDLEVAIYESNLKNVSSSLPSATKILQTQDQYLISTGHYTHSSPAFTSTSSHLFNAKATLENDPEITEVFSRGQNPQHWHIAKRGLASTPQNPENETIAGAKGEYVFMEVFRKETSLTDVDNVLASVVRKSGLGGGI</sequence>